<dbReference type="EMBL" id="MCIA01000023">
    <property type="protein sequence ID" value="RKD31170.1"/>
    <property type="molecule type" value="Genomic_DNA"/>
</dbReference>
<dbReference type="Pfam" id="PF13302">
    <property type="entry name" value="Acetyltransf_3"/>
    <property type="match status" value="1"/>
</dbReference>
<evidence type="ECO:0000313" key="3">
    <source>
        <dbReference type="Proteomes" id="UP000284277"/>
    </source>
</evidence>
<dbReference type="InterPro" id="IPR051531">
    <property type="entry name" value="N-acetyltransferase"/>
</dbReference>
<evidence type="ECO:0000259" key="1">
    <source>
        <dbReference type="PROSITE" id="PS51186"/>
    </source>
</evidence>
<comment type="caution">
    <text evidence="2">The sequence shown here is derived from an EMBL/GenBank/DDBJ whole genome shotgun (WGS) entry which is preliminary data.</text>
</comment>
<dbReference type="AlphaFoldDB" id="A0A419T0R6"/>
<gene>
    <name evidence="2" type="ORF">BET01_04270</name>
</gene>
<evidence type="ECO:0000313" key="2">
    <source>
        <dbReference type="EMBL" id="RKD31170.1"/>
    </source>
</evidence>
<dbReference type="PANTHER" id="PTHR43792">
    <property type="entry name" value="GNAT FAMILY, PUTATIVE (AFU_ORTHOLOGUE AFUA_3G00765)-RELATED-RELATED"/>
    <property type="match status" value="1"/>
</dbReference>
<dbReference type="GO" id="GO:0008999">
    <property type="term" value="F:protein-N-terminal-alanine acetyltransferase activity"/>
    <property type="evidence" value="ECO:0007669"/>
    <property type="project" value="TreeGrafter"/>
</dbReference>
<keyword evidence="3" id="KW-1185">Reference proteome</keyword>
<dbReference type="InterPro" id="IPR016181">
    <property type="entry name" value="Acyl_CoA_acyltransferase"/>
</dbReference>
<feature type="domain" description="N-acetyltransferase" evidence="1">
    <location>
        <begin position="10"/>
        <end position="174"/>
    </location>
</feature>
<dbReference type="PROSITE" id="PS51186">
    <property type="entry name" value="GNAT"/>
    <property type="match status" value="1"/>
</dbReference>
<dbReference type="PANTHER" id="PTHR43792:SF9">
    <property type="entry name" value="RIBOSOMAL-PROTEIN-ALANINE ACETYLTRANSFERASE"/>
    <property type="match status" value="1"/>
</dbReference>
<reference evidence="2 3" key="1">
    <citation type="submission" date="2016-08" db="EMBL/GenBank/DDBJ databases">
        <title>A new outlook on sporulation: Clostridium algidixylanolyticum.</title>
        <authorList>
            <person name="Poppleton D.I."/>
            <person name="Gribaldo S."/>
        </authorList>
    </citation>
    <scope>NUCLEOTIDE SEQUENCE [LARGE SCALE GENOMIC DNA]</scope>
    <source>
        <strain evidence="2 3">SPL73</strain>
    </source>
</reference>
<name>A0A419T0R6_9FIRM</name>
<organism evidence="2 3">
    <name type="scientific">Lacrimispora algidixylanolytica</name>
    <dbReference type="NCBI Taxonomy" id="94868"/>
    <lineage>
        <taxon>Bacteria</taxon>
        <taxon>Bacillati</taxon>
        <taxon>Bacillota</taxon>
        <taxon>Clostridia</taxon>
        <taxon>Lachnospirales</taxon>
        <taxon>Lachnospiraceae</taxon>
        <taxon>Lacrimispora</taxon>
    </lineage>
</organism>
<protein>
    <recommendedName>
        <fullName evidence="1">N-acetyltransferase domain-containing protein</fullName>
    </recommendedName>
</protein>
<dbReference type="SUPFAM" id="SSF55729">
    <property type="entry name" value="Acyl-CoA N-acyltransferases (Nat)"/>
    <property type="match status" value="1"/>
</dbReference>
<sequence>MDKKLITQRLILKSISEEDREFIFSEFSDAVISKYLYDEEPLTDIKQADEIIHTYTNPQHEGLYRWILVRKTDNRKMGTCGFHCFNKGEGTIEIGYDLQAEFCGHGYMQEALKEIIAYGIEIMPLKQIHAHIYVGNEKSIALSERLGFINSKKVYNYTLRDKDYLHLIYSLDCSSLKSMQ</sequence>
<proteinExistence type="predicted"/>
<dbReference type="GO" id="GO:0005737">
    <property type="term" value="C:cytoplasm"/>
    <property type="evidence" value="ECO:0007669"/>
    <property type="project" value="TreeGrafter"/>
</dbReference>
<dbReference type="Proteomes" id="UP000284277">
    <property type="component" value="Unassembled WGS sequence"/>
</dbReference>
<accession>A0A419T0R6</accession>
<dbReference type="InterPro" id="IPR000182">
    <property type="entry name" value="GNAT_dom"/>
</dbReference>
<dbReference type="Gene3D" id="3.40.630.30">
    <property type="match status" value="1"/>
</dbReference>